<dbReference type="InterPro" id="IPR017853">
    <property type="entry name" value="GH"/>
</dbReference>
<dbReference type="InterPro" id="IPR050347">
    <property type="entry name" value="Bact_Beta-galactosidase"/>
</dbReference>
<evidence type="ECO:0000256" key="5">
    <source>
        <dbReference type="RuleBase" id="RU361154"/>
    </source>
</evidence>
<keyword evidence="3 5" id="KW-0326">Glycosidase</keyword>
<dbReference type="GO" id="GO:0004565">
    <property type="term" value="F:beta-galactosidase activity"/>
    <property type="evidence" value="ECO:0007669"/>
    <property type="project" value="InterPro"/>
</dbReference>
<dbReference type="GO" id="GO:0005990">
    <property type="term" value="P:lactose catabolic process"/>
    <property type="evidence" value="ECO:0007669"/>
    <property type="project" value="TreeGrafter"/>
</dbReference>
<evidence type="ECO:0000313" key="7">
    <source>
        <dbReference type="EMBL" id="KAK8097292.1"/>
    </source>
</evidence>
<dbReference type="FunFam" id="3.20.20.80:FF:000018">
    <property type="entry name" value="Beta-galactosidase"/>
    <property type="match status" value="1"/>
</dbReference>
<dbReference type="InterPro" id="IPR004199">
    <property type="entry name" value="B-gal_small/dom_5"/>
</dbReference>
<dbReference type="Gene3D" id="3.20.20.80">
    <property type="entry name" value="Glycosidases"/>
    <property type="match status" value="1"/>
</dbReference>
<dbReference type="InterPro" id="IPR011013">
    <property type="entry name" value="Gal_mutarotase_sf_dom"/>
</dbReference>
<dbReference type="PROSITE" id="PS00608">
    <property type="entry name" value="GLYCOSYL_HYDROL_F2_2"/>
    <property type="match status" value="1"/>
</dbReference>
<dbReference type="EMBL" id="JAQQWP010000010">
    <property type="protein sequence ID" value="KAK8097292.1"/>
    <property type="molecule type" value="Genomic_DNA"/>
</dbReference>
<sequence>MAVEDPKPDYANLEVLERHRLPTRAFWIPDTAVLLNGEWDFHYAESPLEAPAVDNDELAKLDSWSRIKVPGHWQLQGHGRPHYTNVIYPFPVCPPDIPTENPTGTYRRTFGVPGSWDAESQLRLRFEGVDSSYHVWVNGALVGYSQGSRNAAEFDVSAHAKRGDENELVVQVYQWCEGTYIEDQDQWWLSGIFRDVYLLAFPGKARIDDFFVKTDLDGDYQDATLKVDVTLSGAQDQEVSCVLRDGSEGIATCTKKADDAKGSVLTIEIPVSNPKKWTAETPYLYQVELSLSAAGDPKPLQTIVQNVGFRKVEIKKGLFTVNGRRVLLRGTNRHDHHPRFGRAVPLDFMRADLLLMKRHNINALRSSHYPSHPRLFDMADELGLWVMDEADLECHGFYDAVARPQDIPEEMDYEARKALTFPQSAKFTSDNPDWTAAYEDRLRQLVQRDKNHACVVIWSLGNEAFYGRNHAAMYDLAKRLDDTGRPIHYEGDVEARSADMYSYMYPSMERLTKWVETIGVNEADGSFDKPVVLCEYAHAMGNGPGWLQDYQDMFRKYPRLQGGFIWEWANHGLWHEEGGFYGHGGDFGDEPNDGTFVMDGLCNSEHKPTPGLTELKKVIQPVKFEMADGKVFITNEYDFVDLKHLVATFKIEALGDEATLLQSGELEIPNLQPWTKTELPLSYDLTNFSWAAGEIFLTIHFALRGATKWADVAHEIAWFQTKLGSNDALPLRLSSASSSGYNMSTNGGPLTVRDGRTTCQIAGPGFEFTFDRVRGYLTNWTVAGGQRLVEVDPKTKAALFPNFWRSPTDNDRPGDYVYWRHYGVDALTSRLKSFHVSSPKTDGAGGGRYVAVETHTYHAPPILGWCFDVRTTYTVTESGMLRVRMRIVPHGPAPMRIPRLGLDVRLPKRLDQVRWLGLGPGESYPDKRAAQRMGVWGPASVDGEDLFVNYDVPQENGNRMASRWVRIGDHYGAGIKATMATTSLHGIEGGQEKKGEEEKGFSWTATRHSPEMLEKAKHPCDLVPADATLLNLSYKVTGVGTAACGPGVREDLTVKVQEEEFEFVLESTAG</sequence>
<dbReference type="SUPFAM" id="SSF49303">
    <property type="entry name" value="beta-Galactosidase/glucuronidase domain"/>
    <property type="match status" value="2"/>
</dbReference>
<dbReference type="PROSITE" id="PS00719">
    <property type="entry name" value="GLYCOSYL_HYDROL_F2_1"/>
    <property type="match status" value="1"/>
</dbReference>
<dbReference type="PRINTS" id="PR00132">
    <property type="entry name" value="GLHYDRLASE2"/>
</dbReference>
<dbReference type="SUPFAM" id="SSF49785">
    <property type="entry name" value="Galactose-binding domain-like"/>
    <property type="match status" value="1"/>
</dbReference>
<name>A0AAW0QB87_9PEZI</name>
<dbReference type="InterPro" id="IPR013783">
    <property type="entry name" value="Ig-like_fold"/>
</dbReference>
<dbReference type="PANTHER" id="PTHR46323">
    <property type="entry name" value="BETA-GALACTOSIDASE"/>
    <property type="match status" value="1"/>
</dbReference>
<proteinExistence type="inferred from homology"/>
<dbReference type="PANTHER" id="PTHR46323:SF1">
    <property type="entry name" value="LACTASE"/>
    <property type="match status" value="1"/>
</dbReference>
<dbReference type="InterPro" id="IPR014718">
    <property type="entry name" value="GH-type_carb-bd"/>
</dbReference>
<dbReference type="InterPro" id="IPR036156">
    <property type="entry name" value="Beta-gal/glucu_dom_sf"/>
</dbReference>
<dbReference type="SUPFAM" id="SSF74650">
    <property type="entry name" value="Galactose mutarotase-like"/>
    <property type="match status" value="1"/>
</dbReference>
<comment type="similarity">
    <text evidence="1 5">Belongs to the glycosyl hydrolase 2 family.</text>
</comment>
<dbReference type="Gene3D" id="2.70.98.10">
    <property type="match status" value="1"/>
</dbReference>
<dbReference type="Pfam" id="PF16353">
    <property type="entry name" value="LacZ_4"/>
    <property type="match status" value="1"/>
</dbReference>
<feature type="domain" description="Beta galactosidase small chain/" evidence="6">
    <location>
        <begin position="760"/>
        <end position="1066"/>
    </location>
</feature>
<dbReference type="InterPro" id="IPR023232">
    <property type="entry name" value="Glyco_hydro_2_AS"/>
</dbReference>
<comment type="caution">
    <text evidence="7">The sequence shown here is derived from an EMBL/GenBank/DDBJ whole genome shotgun (WGS) entry which is preliminary data.</text>
</comment>
<gene>
    <name evidence="7" type="ORF">PG999_013236</name>
</gene>
<organism evidence="7 8">
    <name type="scientific">Apiospora kogelbergensis</name>
    <dbReference type="NCBI Taxonomy" id="1337665"/>
    <lineage>
        <taxon>Eukaryota</taxon>
        <taxon>Fungi</taxon>
        <taxon>Dikarya</taxon>
        <taxon>Ascomycota</taxon>
        <taxon>Pezizomycotina</taxon>
        <taxon>Sordariomycetes</taxon>
        <taxon>Xylariomycetidae</taxon>
        <taxon>Amphisphaeriales</taxon>
        <taxon>Apiosporaceae</taxon>
        <taxon>Apiospora</taxon>
    </lineage>
</organism>
<evidence type="ECO:0000313" key="8">
    <source>
        <dbReference type="Proteomes" id="UP001392437"/>
    </source>
</evidence>
<dbReference type="Gene3D" id="2.60.120.260">
    <property type="entry name" value="Galactose-binding domain-like"/>
    <property type="match status" value="1"/>
</dbReference>
<dbReference type="Gene3D" id="2.60.40.10">
    <property type="entry name" value="Immunoglobulins"/>
    <property type="match status" value="2"/>
</dbReference>
<keyword evidence="2 5" id="KW-0378">Hydrolase</keyword>
<protein>
    <recommendedName>
        <fullName evidence="4">Lactase</fullName>
    </recommendedName>
</protein>
<reference evidence="7 8" key="1">
    <citation type="submission" date="2023-01" db="EMBL/GenBank/DDBJ databases">
        <title>Analysis of 21 Apiospora genomes using comparative genomics revels a genus with tremendous synthesis potential of carbohydrate active enzymes and secondary metabolites.</title>
        <authorList>
            <person name="Sorensen T."/>
        </authorList>
    </citation>
    <scope>NUCLEOTIDE SEQUENCE [LARGE SCALE GENOMIC DNA]</scope>
    <source>
        <strain evidence="7 8">CBS 117206</strain>
    </source>
</reference>
<dbReference type="InterPro" id="IPR023230">
    <property type="entry name" value="Glyco_hydro_2_CS"/>
</dbReference>
<dbReference type="SMART" id="SM01038">
    <property type="entry name" value="Bgal_small_N"/>
    <property type="match status" value="1"/>
</dbReference>
<dbReference type="InterPro" id="IPR006102">
    <property type="entry name" value="Ig-like_GH2"/>
</dbReference>
<dbReference type="GO" id="GO:0009341">
    <property type="term" value="C:beta-galactosidase complex"/>
    <property type="evidence" value="ECO:0007669"/>
    <property type="project" value="InterPro"/>
</dbReference>
<dbReference type="InterPro" id="IPR008979">
    <property type="entry name" value="Galactose-bd-like_sf"/>
</dbReference>
<dbReference type="InterPro" id="IPR006101">
    <property type="entry name" value="Glyco_hydro_2"/>
</dbReference>
<evidence type="ECO:0000256" key="4">
    <source>
        <dbReference type="ARBA" id="ARBA00032230"/>
    </source>
</evidence>
<dbReference type="InterPro" id="IPR006104">
    <property type="entry name" value="Glyco_hydro_2_N"/>
</dbReference>
<keyword evidence="8" id="KW-1185">Reference proteome</keyword>
<dbReference type="Proteomes" id="UP001392437">
    <property type="component" value="Unassembled WGS sequence"/>
</dbReference>
<evidence type="ECO:0000256" key="1">
    <source>
        <dbReference type="ARBA" id="ARBA00007401"/>
    </source>
</evidence>
<evidence type="ECO:0000256" key="2">
    <source>
        <dbReference type="ARBA" id="ARBA00022801"/>
    </source>
</evidence>
<dbReference type="SUPFAM" id="SSF51445">
    <property type="entry name" value="(Trans)glycosidases"/>
    <property type="match status" value="1"/>
</dbReference>
<accession>A0AAW0QB87</accession>
<dbReference type="Pfam" id="PF02836">
    <property type="entry name" value="Glyco_hydro_2_C"/>
    <property type="match status" value="1"/>
</dbReference>
<dbReference type="InterPro" id="IPR006103">
    <property type="entry name" value="Glyco_hydro_2_cat"/>
</dbReference>
<evidence type="ECO:0000256" key="3">
    <source>
        <dbReference type="ARBA" id="ARBA00023295"/>
    </source>
</evidence>
<dbReference type="AlphaFoldDB" id="A0AAW0QB87"/>
<dbReference type="GO" id="GO:0030246">
    <property type="term" value="F:carbohydrate binding"/>
    <property type="evidence" value="ECO:0007669"/>
    <property type="project" value="InterPro"/>
</dbReference>
<dbReference type="Pfam" id="PF02837">
    <property type="entry name" value="Glyco_hydro_2_N"/>
    <property type="match status" value="1"/>
</dbReference>
<dbReference type="Pfam" id="PF02929">
    <property type="entry name" value="Bgal_small_N"/>
    <property type="match status" value="1"/>
</dbReference>
<dbReference type="Pfam" id="PF00703">
    <property type="entry name" value="Glyco_hydro_2"/>
    <property type="match status" value="1"/>
</dbReference>
<dbReference type="InterPro" id="IPR032312">
    <property type="entry name" value="LacZ_4"/>
</dbReference>
<evidence type="ECO:0000259" key="6">
    <source>
        <dbReference type="SMART" id="SM01038"/>
    </source>
</evidence>